<dbReference type="Pfam" id="PF24623">
    <property type="entry name" value="Phage_zn_bind_8"/>
    <property type="match status" value="1"/>
</dbReference>
<feature type="domain" description="DNA-binding phage zinc finger" evidence="1">
    <location>
        <begin position="6"/>
        <end position="49"/>
    </location>
</feature>
<dbReference type="RefSeq" id="WP_141721490.1">
    <property type="nucleotide sequence ID" value="NZ_JAVRES010000004.1"/>
</dbReference>
<dbReference type="Proteomes" id="UP001183535">
    <property type="component" value="Unassembled WGS sequence"/>
</dbReference>
<evidence type="ECO:0000259" key="1">
    <source>
        <dbReference type="Pfam" id="PF24623"/>
    </source>
</evidence>
<name>A0ABD5EN16_9ACTN</name>
<accession>A0ABD5EN16</accession>
<dbReference type="EMBL" id="JAVRES010000004">
    <property type="protein sequence ID" value="MDT0435678.1"/>
    <property type="molecule type" value="Genomic_DNA"/>
</dbReference>
<dbReference type="InterPro" id="IPR056911">
    <property type="entry name" value="Phage_Znf_bind_put"/>
</dbReference>
<proteinExistence type="predicted"/>
<reference evidence="3" key="1">
    <citation type="submission" date="2023-07" db="EMBL/GenBank/DDBJ databases">
        <title>30 novel species of actinomycetes from the DSMZ collection.</title>
        <authorList>
            <person name="Nouioui I."/>
        </authorList>
    </citation>
    <scope>NUCLEOTIDE SEQUENCE [LARGE SCALE GENOMIC DNA]</scope>
    <source>
        <strain evidence="3">DSM 41981</strain>
    </source>
</reference>
<evidence type="ECO:0000313" key="2">
    <source>
        <dbReference type="EMBL" id="MDT0435678.1"/>
    </source>
</evidence>
<dbReference type="AlphaFoldDB" id="A0ABD5EN16"/>
<keyword evidence="3" id="KW-1185">Reference proteome</keyword>
<protein>
    <recommendedName>
        <fullName evidence="1">DNA-binding phage zinc finger domain-containing protein</fullName>
    </recommendedName>
</protein>
<gene>
    <name evidence="2" type="ORF">RM877_13380</name>
</gene>
<organism evidence="2 3">
    <name type="scientific">Streptomyces doudnae</name>
    <dbReference type="NCBI Taxonomy" id="3075536"/>
    <lineage>
        <taxon>Bacteria</taxon>
        <taxon>Bacillati</taxon>
        <taxon>Actinomycetota</taxon>
        <taxon>Actinomycetes</taxon>
        <taxon>Kitasatosporales</taxon>
        <taxon>Streptomycetaceae</taxon>
        <taxon>Streptomyces</taxon>
    </lineage>
</organism>
<evidence type="ECO:0000313" key="3">
    <source>
        <dbReference type="Proteomes" id="UP001183535"/>
    </source>
</evidence>
<sequence>MASRAERRHPETEQTCDWEPCRAAPGSPCTNRRGDVRPRPHPGRKDAWIRAHFTCPDCTAPAAHYCTANGAPVAQGVCTGRARAAEAAYAQAIEAASRDVR</sequence>
<comment type="caution">
    <text evidence="2">The sequence shown here is derived from an EMBL/GenBank/DDBJ whole genome shotgun (WGS) entry which is preliminary data.</text>
</comment>